<keyword evidence="3" id="KW-1185">Reference proteome</keyword>
<dbReference type="PANTHER" id="PTHR47321:SF1">
    <property type="entry name" value="G-PROTEIN COUPLED RECEPTORS FAMILY 1 PROFILE DOMAIN-CONTAINING PROTEIN-RELATED"/>
    <property type="match status" value="1"/>
</dbReference>
<dbReference type="PANTHER" id="PTHR47321">
    <property type="entry name" value="SERPENTINE RECEPTOR, CLASS W"/>
    <property type="match status" value="1"/>
</dbReference>
<keyword evidence="1" id="KW-1133">Transmembrane helix</keyword>
<dbReference type="HOGENOM" id="CLU_991194_0_0_1"/>
<keyword evidence="1" id="KW-0472">Membrane</keyword>
<feature type="transmembrane region" description="Helical" evidence="1">
    <location>
        <begin position="177"/>
        <end position="194"/>
    </location>
</feature>
<feature type="transmembrane region" description="Helical" evidence="1">
    <location>
        <begin position="147"/>
        <end position="165"/>
    </location>
</feature>
<dbReference type="AlphaFoldDB" id="G0MUA2"/>
<evidence type="ECO:0008006" key="4">
    <source>
        <dbReference type="Google" id="ProtNLM"/>
    </source>
</evidence>
<dbReference type="Proteomes" id="UP000008068">
    <property type="component" value="Unassembled WGS sequence"/>
</dbReference>
<reference evidence="3" key="1">
    <citation type="submission" date="2011-07" db="EMBL/GenBank/DDBJ databases">
        <authorList>
            <consortium name="Caenorhabditis brenneri Sequencing and Analysis Consortium"/>
            <person name="Wilson R.K."/>
        </authorList>
    </citation>
    <scope>NUCLEOTIDE SEQUENCE [LARGE SCALE GENOMIC DNA]</scope>
    <source>
        <strain evidence="3">PB2801</strain>
    </source>
</reference>
<accession>G0MUA2</accession>
<feature type="transmembrane region" description="Helical" evidence="1">
    <location>
        <begin position="85"/>
        <end position="103"/>
    </location>
</feature>
<sequence>MKAHHLQKTPTTTTENPLYYDEYYTNSVPWDYYFGDYGSFKVDHQTLIPLVLKLEKIHNISVVICFFIQYFHFLVLSRKPLRHDFVYLTLLGISFFNLFFNIAELIPVVLESKIVYKIEEDCVGGRPFFHQRIVIWCHVISRITKKYSWILGIFLTGFRIFSLARPMSQKVRVVRRTSLKVFMMCCVPCILWYLPYLLKFKIERSIGCDFKFTPTSYRRFNIDIDPKFERFYESTDGYMSVIFGVMFWVLAMILSLQLKRNGTNIEKIVSKHKRDRHPILQ</sequence>
<dbReference type="InParanoid" id="G0MUA2"/>
<evidence type="ECO:0000256" key="1">
    <source>
        <dbReference type="SAM" id="Phobius"/>
    </source>
</evidence>
<feature type="transmembrane region" description="Helical" evidence="1">
    <location>
        <begin position="57"/>
        <end position="76"/>
    </location>
</feature>
<dbReference type="InterPro" id="IPR019427">
    <property type="entry name" value="7TM_GPCR_serpentine_rcpt_Srw"/>
</dbReference>
<gene>
    <name evidence="2" type="ORF">CAEBREN_11872</name>
</gene>
<dbReference type="GO" id="GO:0008528">
    <property type="term" value="F:G protein-coupled peptide receptor activity"/>
    <property type="evidence" value="ECO:0007669"/>
    <property type="project" value="InterPro"/>
</dbReference>
<dbReference type="EMBL" id="GL379812">
    <property type="protein sequence ID" value="EGT44138.1"/>
    <property type="molecule type" value="Genomic_DNA"/>
</dbReference>
<keyword evidence="1" id="KW-0812">Transmembrane</keyword>
<protein>
    <recommendedName>
        <fullName evidence="4">G-protein coupled receptors family 1 profile domain-containing protein</fullName>
    </recommendedName>
</protein>
<dbReference type="Pfam" id="PF10324">
    <property type="entry name" value="7TM_GPCR_Srw"/>
    <property type="match status" value="1"/>
</dbReference>
<dbReference type="Gene3D" id="1.20.1070.10">
    <property type="entry name" value="Rhodopsin 7-helix transmembrane proteins"/>
    <property type="match status" value="1"/>
</dbReference>
<proteinExistence type="predicted"/>
<dbReference type="eggNOG" id="ENOG502TJQW">
    <property type="taxonomic scope" value="Eukaryota"/>
</dbReference>
<evidence type="ECO:0000313" key="3">
    <source>
        <dbReference type="Proteomes" id="UP000008068"/>
    </source>
</evidence>
<evidence type="ECO:0000313" key="2">
    <source>
        <dbReference type="EMBL" id="EGT44138.1"/>
    </source>
</evidence>
<feature type="transmembrane region" description="Helical" evidence="1">
    <location>
        <begin position="237"/>
        <end position="258"/>
    </location>
</feature>
<organism evidence="3">
    <name type="scientific">Caenorhabditis brenneri</name>
    <name type="common">Nematode worm</name>
    <dbReference type="NCBI Taxonomy" id="135651"/>
    <lineage>
        <taxon>Eukaryota</taxon>
        <taxon>Metazoa</taxon>
        <taxon>Ecdysozoa</taxon>
        <taxon>Nematoda</taxon>
        <taxon>Chromadorea</taxon>
        <taxon>Rhabditida</taxon>
        <taxon>Rhabditina</taxon>
        <taxon>Rhabditomorpha</taxon>
        <taxon>Rhabditoidea</taxon>
        <taxon>Rhabditidae</taxon>
        <taxon>Peloderinae</taxon>
        <taxon>Caenorhabditis</taxon>
    </lineage>
</organism>
<name>G0MUA2_CAEBE</name>